<name>U6LFZ3_9EIME</name>
<organism evidence="3 4">
    <name type="scientific">Eimeria brunetti</name>
    <dbReference type="NCBI Taxonomy" id="51314"/>
    <lineage>
        <taxon>Eukaryota</taxon>
        <taxon>Sar</taxon>
        <taxon>Alveolata</taxon>
        <taxon>Apicomplexa</taxon>
        <taxon>Conoidasida</taxon>
        <taxon>Coccidia</taxon>
        <taxon>Eucoccidiorida</taxon>
        <taxon>Eimeriorina</taxon>
        <taxon>Eimeriidae</taxon>
        <taxon>Eimeria</taxon>
    </lineage>
</organism>
<feature type="region of interest" description="Disordered" evidence="2">
    <location>
        <begin position="54"/>
        <end position="77"/>
    </location>
</feature>
<gene>
    <name evidence="3" type="ORF">EBH_0068220</name>
</gene>
<evidence type="ECO:0000313" key="3">
    <source>
        <dbReference type="EMBL" id="CDJ46715.1"/>
    </source>
</evidence>
<dbReference type="EMBL" id="HG710468">
    <property type="protein sequence ID" value="CDJ46715.1"/>
    <property type="molecule type" value="Genomic_DNA"/>
</dbReference>
<keyword evidence="1" id="KW-0175">Coiled coil</keyword>
<feature type="coiled-coil region" evidence="1">
    <location>
        <begin position="230"/>
        <end position="257"/>
    </location>
</feature>
<accession>U6LFZ3</accession>
<dbReference type="AlphaFoldDB" id="U6LFZ3"/>
<reference evidence="3" key="2">
    <citation type="submission" date="2013-10" db="EMBL/GenBank/DDBJ databases">
        <authorList>
            <person name="Aslett M."/>
        </authorList>
    </citation>
    <scope>NUCLEOTIDE SEQUENCE [LARGE SCALE GENOMIC DNA]</scope>
    <source>
        <strain evidence="3">Houghton</strain>
    </source>
</reference>
<proteinExistence type="predicted"/>
<evidence type="ECO:0000313" key="4">
    <source>
        <dbReference type="Proteomes" id="UP000030750"/>
    </source>
</evidence>
<dbReference type="Proteomes" id="UP000030750">
    <property type="component" value="Unassembled WGS sequence"/>
</dbReference>
<reference evidence="3" key="1">
    <citation type="submission" date="2013-10" db="EMBL/GenBank/DDBJ databases">
        <title>Genomic analysis of the causative agents of coccidiosis in chickens.</title>
        <authorList>
            <person name="Reid A.J."/>
            <person name="Blake D."/>
            <person name="Billington K."/>
            <person name="Browne H."/>
            <person name="Dunn M."/>
            <person name="Hung S."/>
            <person name="Kawahara F."/>
            <person name="Miranda-Saavedra D."/>
            <person name="Mourier T."/>
            <person name="Nagra H."/>
            <person name="Otto T.D."/>
            <person name="Rawlings N."/>
            <person name="Sanchez A."/>
            <person name="Sanders M."/>
            <person name="Subramaniam C."/>
            <person name="Tay Y."/>
            <person name="Dear P."/>
            <person name="Doerig C."/>
            <person name="Gruber A."/>
            <person name="Parkinson J."/>
            <person name="Shirley M."/>
            <person name="Wan K.L."/>
            <person name="Berriman M."/>
            <person name="Tomley F."/>
            <person name="Pain A."/>
        </authorList>
    </citation>
    <scope>NUCLEOTIDE SEQUENCE [LARGE SCALE GENOMIC DNA]</scope>
    <source>
        <strain evidence="3">Houghton</strain>
    </source>
</reference>
<feature type="compositionally biased region" description="Basic and acidic residues" evidence="2">
    <location>
        <begin position="56"/>
        <end position="65"/>
    </location>
</feature>
<dbReference type="VEuPathDB" id="ToxoDB:EBH_0068220"/>
<evidence type="ECO:0000256" key="2">
    <source>
        <dbReference type="SAM" id="MobiDB-lite"/>
    </source>
</evidence>
<evidence type="ECO:0000256" key="1">
    <source>
        <dbReference type="SAM" id="Coils"/>
    </source>
</evidence>
<protein>
    <submittedName>
        <fullName evidence="3">Uncharacterized protein</fullName>
    </submittedName>
</protein>
<keyword evidence="4" id="KW-1185">Reference proteome</keyword>
<sequence>MAFFALFMDHASSLVRRAWGGVLLPQIEKAMLEVELRAKKAAKVPLQTPYFEDIEEGKKGGGEMPKKKKENARKTGSEGVVGVENFGKNTQHITGTPTKAHLKDYTPFKNINNEKGEKEMEIEELERAYKLEIFYKLQQIMQVLLHQLQQQYKPLHHKTVFKYFIQHVYDAIDYSLLYKLNLLSNPLRAIGPLAETAKEEEKFSFFDVNDVEPQILKTDGTLVPAPLAMFQQQQQQLQQLQQMHQQQQQQHQQQQQLPQGGGL</sequence>